<comment type="caution">
    <text evidence="2">The sequence shown here is derived from an EMBL/GenBank/DDBJ whole genome shotgun (WGS) entry which is preliminary data.</text>
</comment>
<dbReference type="Proteomes" id="UP000485058">
    <property type="component" value="Unassembled WGS sequence"/>
</dbReference>
<name>A0A6A0A2T8_HAELA</name>
<dbReference type="InterPro" id="IPR018490">
    <property type="entry name" value="cNMP-bd_dom_sf"/>
</dbReference>
<proteinExistence type="predicted"/>
<protein>
    <submittedName>
        <fullName evidence="2">Cyclic nucleotide-binding domain</fullName>
    </submittedName>
</protein>
<dbReference type="SUPFAM" id="SSF51206">
    <property type="entry name" value="cAMP-binding domain-like"/>
    <property type="match status" value="1"/>
</dbReference>
<evidence type="ECO:0000313" key="2">
    <source>
        <dbReference type="EMBL" id="GFH26566.1"/>
    </source>
</evidence>
<dbReference type="EMBL" id="BLLF01003169">
    <property type="protein sequence ID" value="GFH26566.1"/>
    <property type="molecule type" value="Genomic_DNA"/>
</dbReference>
<feature type="domain" description="Cyclic nucleotide-binding" evidence="1">
    <location>
        <begin position="1"/>
        <end position="70"/>
    </location>
</feature>
<dbReference type="InterPro" id="IPR000595">
    <property type="entry name" value="cNMP-bd_dom"/>
</dbReference>
<accession>A0A6A0A2T8</accession>
<dbReference type="Gene3D" id="2.60.120.10">
    <property type="entry name" value="Jelly Rolls"/>
    <property type="match status" value="1"/>
</dbReference>
<dbReference type="PROSITE" id="PS50042">
    <property type="entry name" value="CNMP_BINDING_3"/>
    <property type="match status" value="1"/>
</dbReference>
<gene>
    <name evidence="2" type="ORF">HaLaN_24739</name>
</gene>
<reference evidence="2 3" key="1">
    <citation type="submission" date="2020-02" db="EMBL/GenBank/DDBJ databases">
        <title>Draft genome sequence of Haematococcus lacustris strain NIES-144.</title>
        <authorList>
            <person name="Morimoto D."/>
            <person name="Nakagawa S."/>
            <person name="Yoshida T."/>
            <person name="Sawayama S."/>
        </authorList>
    </citation>
    <scope>NUCLEOTIDE SEQUENCE [LARGE SCALE GENOMIC DNA]</scope>
    <source>
        <strain evidence="2 3">NIES-144</strain>
    </source>
</reference>
<dbReference type="AlphaFoldDB" id="A0A6A0A2T8"/>
<dbReference type="InterPro" id="IPR014710">
    <property type="entry name" value="RmlC-like_jellyroll"/>
</dbReference>
<feature type="non-terminal residue" evidence="2">
    <location>
        <position position="70"/>
    </location>
</feature>
<organism evidence="2 3">
    <name type="scientific">Haematococcus lacustris</name>
    <name type="common">Green alga</name>
    <name type="synonym">Haematococcus pluvialis</name>
    <dbReference type="NCBI Taxonomy" id="44745"/>
    <lineage>
        <taxon>Eukaryota</taxon>
        <taxon>Viridiplantae</taxon>
        <taxon>Chlorophyta</taxon>
        <taxon>core chlorophytes</taxon>
        <taxon>Chlorophyceae</taxon>
        <taxon>CS clade</taxon>
        <taxon>Chlamydomonadales</taxon>
        <taxon>Haematococcaceae</taxon>
        <taxon>Haematococcus</taxon>
    </lineage>
</organism>
<keyword evidence="3" id="KW-1185">Reference proteome</keyword>
<evidence type="ECO:0000313" key="3">
    <source>
        <dbReference type="Proteomes" id="UP000485058"/>
    </source>
</evidence>
<feature type="non-terminal residue" evidence="2">
    <location>
        <position position="1"/>
    </location>
</feature>
<evidence type="ECO:0000259" key="1">
    <source>
        <dbReference type="PROSITE" id="PS50042"/>
    </source>
</evidence>
<sequence length="70" mass="7490">MVLSSLGTELAAGTTLYRAGDAAEHMHVVVRGDVSVLIAKDKEDEEEDVEVSRLRSGQTFGEEDLLAGSK</sequence>
<dbReference type="Pfam" id="PF00027">
    <property type="entry name" value="cNMP_binding"/>
    <property type="match status" value="1"/>
</dbReference>